<accession>A0ABX2XS60</accession>
<dbReference type="InterPro" id="IPR011006">
    <property type="entry name" value="CheY-like_superfamily"/>
</dbReference>
<dbReference type="PROSITE" id="PS50930">
    <property type="entry name" value="HTH_LYTTR"/>
    <property type="match status" value="1"/>
</dbReference>
<name>A0ABX2XS60_9FLAO</name>
<dbReference type="Pfam" id="PF00072">
    <property type="entry name" value="Response_reg"/>
    <property type="match status" value="1"/>
</dbReference>
<evidence type="ECO:0008006" key="6">
    <source>
        <dbReference type="Google" id="ProtNLM"/>
    </source>
</evidence>
<dbReference type="SMART" id="SM00448">
    <property type="entry name" value="REC"/>
    <property type="match status" value="1"/>
</dbReference>
<dbReference type="Gene3D" id="2.40.50.1020">
    <property type="entry name" value="LytTr DNA-binding domain"/>
    <property type="match status" value="1"/>
</dbReference>
<dbReference type="PANTHER" id="PTHR37299">
    <property type="entry name" value="TRANSCRIPTIONAL REGULATOR-RELATED"/>
    <property type="match status" value="1"/>
</dbReference>
<dbReference type="PANTHER" id="PTHR37299:SF1">
    <property type="entry name" value="STAGE 0 SPORULATION PROTEIN A HOMOLOG"/>
    <property type="match status" value="1"/>
</dbReference>
<sequence>MKIKAIIVDDESHARSFLKKLCNRYYEDKIEIVDECNSVAAALISIKKNVPNLVFLDILMPDENGFELLTHFESIPFEVIFTTAHKEYAIEAIRNSALDYLLKPIDVSDFKIAIDRLDFVLEKKNSLNRYQLLSQNIANQFTGKQQIAFPTKTGFEVVQVSKIIFCKSDGSYTLIHTTDKQHYTSKSFKETCELLLSSPNFLKVQRSYLINREYVANFKSDEFLLEMTSGDKIPVSDKSFNKKELIDAITK</sequence>
<evidence type="ECO:0000313" key="4">
    <source>
        <dbReference type="EMBL" id="OCB76821.1"/>
    </source>
</evidence>
<dbReference type="RefSeq" id="WP_065448396.1">
    <property type="nucleotide sequence ID" value="NZ_LVEN01000007.1"/>
</dbReference>
<gene>
    <name evidence="4" type="ORF">FLP_04850</name>
</gene>
<dbReference type="Pfam" id="PF04397">
    <property type="entry name" value="LytTR"/>
    <property type="match status" value="1"/>
</dbReference>
<feature type="modified residue" description="4-aspartylphosphate" evidence="1">
    <location>
        <position position="57"/>
    </location>
</feature>
<evidence type="ECO:0000313" key="5">
    <source>
        <dbReference type="Proteomes" id="UP000093343"/>
    </source>
</evidence>
<feature type="domain" description="Response regulatory" evidence="2">
    <location>
        <begin position="4"/>
        <end position="118"/>
    </location>
</feature>
<dbReference type="EMBL" id="LVEN01000007">
    <property type="protein sequence ID" value="OCB76821.1"/>
    <property type="molecule type" value="Genomic_DNA"/>
</dbReference>
<dbReference type="Proteomes" id="UP000093343">
    <property type="component" value="Unassembled WGS sequence"/>
</dbReference>
<evidence type="ECO:0000256" key="1">
    <source>
        <dbReference type="PROSITE-ProRule" id="PRU00169"/>
    </source>
</evidence>
<organism evidence="4 5">
    <name type="scientific">Flavobacterium piscis</name>
    <dbReference type="NCBI Taxonomy" id="1114874"/>
    <lineage>
        <taxon>Bacteria</taxon>
        <taxon>Pseudomonadati</taxon>
        <taxon>Bacteroidota</taxon>
        <taxon>Flavobacteriia</taxon>
        <taxon>Flavobacteriales</taxon>
        <taxon>Flavobacteriaceae</taxon>
        <taxon>Flavobacterium</taxon>
    </lineage>
</organism>
<dbReference type="InterPro" id="IPR007492">
    <property type="entry name" value="LytTR_DNA-bd_dom"/>
</dbReference>
<dbReference type="SMART" id="SM00850">
    <property type="entry name" value="LytTR"/>
    <property type="match status" value="1"/>
</dbReference>
<evidence type="ECO:0000259" key="2">
    <source>
        <dbReference type="PROSITE" id="PS50110"/>
    </source>
</evidence>
<dbReference type="InterPro" id="IPR001789">
    <property type="entry name" value="Sig_transdc_resp-reg_receiver"/>
</dbReference>
<reference evidence="5" key="1">
    <citation type="submission" date="2016-03" db="EMBL/GenBank/DDBJ databases">
        <title>Draft genome sequence of Paenibacillus glacialis DSM 22343.</title>
        <authorList>
            <person name="Shin S.-K."/>
            <person name="Yi H."/>
        </authorList>
    </citation>
    <scope>NUCLEOTIDE SEQUENCE [LARGE SCALE GENOMIC DNA]</scope>
    <source>
        <strain evidence="5">CCUG 60099</strain>
    </source>
</reference>
<dbReference type="Gene3D" id="3.40.50.2300">
    <property type="match status" value="1"/>
</dbReference>
<protein>
    <recommendedName>
        <fullName evidence="6">Response regulator transcription factor</fullName>
    </recommendedName>
</protein>
<feature type="domain" description="HTH LytTR-type" evidence="3">
    <location>
        <begin position="147"/>
        <end position="236"/>
    </location>
</feature>
<dbReference type="SUPFAM" id="SSF52172">
    <property type="entry name" value="CheY-like"/>
    <property type="match status" value="1"/>
</dbReference>
<keyword evidence="1" id="KW-0597">Phosphoprotein</keyword>
<evidence type="ECO:0000259" key="3">
    <source>
        <dbReference type="PROSITE" id="PS50930"/>
    </source>
</evidence>
<proteinExistence type="predicted"/>
<keyword evidence="5" id="KW-1185">Reference proteome</keyword>
<dbReference type="PROSITE" id="PS50110">
    <property type="entry name" value="RESPONSE_REGULATORY"/>
    <property type="match status" value="1"/>
</dbReference>
<dbReference type="InterPro" id="IPR046947">
    <property type="entry name" value="LytR-like"/>
</dbReference>
<comment type="caution">
    <text evidence="4">The sequence shown here is derived from an EMBL/GenBank/DDBJ whole genome shotgun (WGS) entry which is preliminary data.</text>
</comment>